<sequence length="222" mass="26834">MIKCYFGVPGCGKSTNLTKVAIKELRRLRKIYDHIYTINFQCDGCIHIEYDDLKKYKFYNSLILIDEITLNADSRSFKTFTKEELEFFVLHRHFGVDIIYSTQNFENVDKKIRDLTSELWYMSKSVVPFFKEFTISKRIYRKININEHTSELVLGYRFCNLLESFFTSNFEICFRRLFYKYFDSFDELTLKNRPVYTNNIIYHVPKKKRFSKIFKIFKGVKK</sequence>
<keyword evidence="5" id="KW-0472">Membrane</keyword>
<protein>
    <submittedName>
        <fullName evidence="7">ZOT protein</fullName>
    </submittedName>
</protein>
<keyword evidence="2" id="KW-0812">Transmembrane</keyword>
<evidence type="ECO:0000256" key="3">
    <source>
        <dbReference type="ARBA" id="ARBA00022870"/>
    </source>
</evidence>
<organism evidence="7">
    <name type="scientific">Dulem virus 71</name>
    <dbReference type="NCBI Taxonomy" id="3145782"/>
    <lineage>
        <taxon>Viruses</taxon>
        <taxon>Monodnaviria</taxon>
        <taxon>Loebvirae</taxon>
        <taxon>Hofneiviricota</taxon>
        <taxon>Faserviricetes</taxon>
        <taxon>Tubulavirales</taxon>
        <taxon>Inoviridae</taxon>
        <taxon>Inovirus</taxon>
    </lineage>
</organism>
<dbReference type="InterPro" id="IPR027417">
    <property type="entry name" value="P-loop_NTPase"/>
</dbReference>
<evidence type="ECO:0000256" key="1">
    <source>
        <dbReference type="ARBA" id="ARBA00004379"/>
    </source>
</evidence>
<dbReference type="Gene3D" id="3.40.50.300">
    <property type="entry name" value="P-loop containing nucleotide triphosphate hydrolases"/>
    <property type="match status" value="1"/>
</dbReference>
<name>A0AAU8AZ43_9VIRU</name>
<comment type="subcellular location">
    <subcellularLocation>
        <location evidence="1">Host membrane</location>
        <topology evidence="1">Single-pass membrane protein</topology>
    </subcellularLocation>
</comment>
<evidence type="ECO:0000259" key="6">
    <source>
        <dbReference type="Pfam" id="PF05707"/>
    </source>
</evidence>
<keyword evidence="3" id="KW-1043">Host membrane</keyword>
<proteinExistence type="predicted"/>
<dbReference type="SUPFAM" id="SSF52540">
    <property type="entry name" value="P-loop containing nucleoside triphosphate hydrolases"/>
    <property type="match status" value="1"/>
</dbReference>
<dbReference type="EMBL" id="PP511497">
    <property type="protein sequence ID" value="XCD04709.1"/>
    <property type="molecule type" value="Genomic_DNA"/>
</dbReference>
<evidence type="ECO:0000256" key="5">
    <source>
        <dbReference type="ARBA" id="ARBA00023136"/>
    </source>
</evidence>
<accession>A0AAU8AZ43</accession>
<evidence type="ECO:0000256" key="4">
    <source>
        <dbReference type="ARBA" id="ARBA00022989"/>
    </source>
</evidence>
<reference evidence="7" key="1">
    <citation type="submission" date="2024-03" db="EMBL/GenBank/DDBJ databases">
        <title>Diverse circular DNA viruses in blood, oral, and fecal samples of captive lemurs.</title>
        <authorList>
            <person name="Paietta E.N."/>
            <person name="Kraberger S."/>
            <person name="Lund M.C."/>
            <person name="Custer J.M."/>
            <person name="Vargas K.M."/>
            <person name="Ehmke E.E."/>
            <person name="Yoder A.D."/>
            <person name="Varsani A."/>
        </authorList>
    </citation>
    <scope>NUCLEOTIDE SEQUENCE</scope>
    <source>
        <strain evidence="7">Duke_24FF_1038</strain>
    </source>
</reference>
<dbReference type="InterPro" id="IPR008900">
    <property type="entry name" value="Zot_N"/>
</dbReference>
<evidence type="ECO:0000313" key="7">
    <source>
        <dbReference type="EMBL" id="XCD04709.1"/>
    </source>
</evidence>
<dbReference type="GO" id="GO:0033644">
    <property type="term" value="C:host cell membrane"/>
    <property type="evidence" value="ECO:0007669"/>
    <property type="project" value="UniProtKB-SubCell"/>
</dbReference>
<evidence type="ECO:0000256" key="2">
    <source>
        <dbReference type="ARBA" id="ARBA00022692"/>
    </source>
</evidence>
<keyword evidence="4" id="KW-1133">Transmembrane helix</keyword>
<feature type="domain" description="Zona occludens toxin N-terminal" evidence="6">
    <location>
        <begin position="56"/>
        <end position="136"/>
    </location>
</feature>
<dbReference type="Pfam" id="PF05707">
    <property type="entry name" value="Zot"/>
    <property type="match status" value="1"/>
</dbReference>